<protein>
    <recommendedName>
        <fullName evidence="3">Class I SAM-dependent methyltransferase</fullName>
    </recommendedName>
</protein>
<proteinExistence type="predicted"/>
<dbReference type="OrthoDB" id="186626at2759"/>
<dbReference type="Pfam" id="PF13578">
    <property type="entry name" value="Methyltransf_24"/>
    <property type="match status" value="1"/>
</dbReference>
<name>A0A812NKK3_9DINO</name>
<gene>
    <name evidence="1" type="ORF">SNAT2548_LOCUS15887</name>
</gene>
<reference evidence="1" key="1">
    <citation type="submission" date="2021-02" db="EMBL/GenBank/DDBJ databases">
        <authorList>
            <person name="Dougan E. K."/>
            <person name="Rhodes N."/>
            <person name="Thang M."/>
            <person name="Chan C."/>
        </authorList>
    </citation>
    <scope>NUCLEOTIDE SEQUENCE</scope>
</reference>
<organism evidence="1 2">
    <name type="scientific">Symbiodinium natans</name>
    <dbReference type="NCBI Taxonomy" id="878477"/>
    <lineage>
        <taxon>Eukaryota</taxon>
        <taxon>Sar</taxon>
        <taxon>Alveolata</taxon>
        <taxon>Dinophyceae</taxon>
        <taxon>Suessiales</taxon>
        <taxon>Symbiodiniaceae</taxon>
        <taxon>Symbiodinium</taxon>
    </lineage>
</organism>
<comment type="caution">
    <text evidence="1">The sequence shown here is derived from an EMBL/GenBank/DDBJ whole genome shotgun (WGS) entry which is preliminary data.</text>
</comment>
<dbReference type="Gene3D" id="3.40.50.150">
    <property type="entry name" value="Vaccinia Virus protein VP39"/>
    <property type="match status" value="1"/>
</dbReference>
<evidence type="ECO:0008006" key="3">
    <source>
        <dbReference type="Google" id="ProtNLM"/>
    </source>
</evidence>
<dbReference type="EMBL" id="CAJNDS010002068">
    <property type="protein sequence ID" value="CAE7302078.1"/>
    <property type="molecule type" value="Genomic_DNA"/>
</dbReference>
<dbReference type="SUPFAM" id="SSF53335">
    <property type="entry name" value="S-adenosyl-L-methionine-dependent methyltransferases"/>
    <property type="match status" value="1"/>
</dbReference>
<accession>A0A812NKK3</accession>
<dbReference type="InterPro" id="IPR029063">
    <property type="entry name" value="SAM-dependent_MTases_sf"/>
</dbReference>
<dbReference type="Proteomes" id="UP000604046">
    <property type="component" value="Unassembled WGS sequence"/>
</dbReference>
<dbReference type="AlphaFoldDB" id="A0A812NKK3"/>
<keyword evidence="2" id="KW-1185">Reference proteome</keyword>
<evidence type="ECO:0000313" key="1">
    <source>
        <dbReference type="EMBL" id="CAE7302078.1"/>
    </source>
</evidence>
<sequence>MDFVSEKLSDCDRDHLLPPQIFGRTFRNTTLPLLDVMKQVDLVPETGSPASLATWVASQWDSTLMHIIILTTQMATLCLADMYHWAGFDSGCQQIHKSLRHLAKEVPERLRFRPAWPATASVPSWIEAATERAIEVLQSELWSLTSSLCMHLPSPYPSVDARTCGAMWTCWTMHARMAQLTAVLTSWSYIVQLQLEMALLWTLFPPPAPRPMLPDLVLGMDPGDIVDHVDIQGSAMSSLLRLAFPKTKISKIYMVEVGVHRANLAVHLLQKHRHLHYLGIDPYKGRYEGRTAEEQLLRFGAAEHFRTSVQRLRRFGQRAHLCRRTSVQASHSPLHTCRSRWAVANLDVIFIDGEHDFASVDQDLRLWAPRVRPGGLVAGHDYRLPDAFDVVQAVHRHLPPGQQLQVGPDGIWWWIA</sequence>
<evidence type="ECO:0000313" key="2">
    <source>
        <dbReference type="Proteomes" id="UP000604046"/>
    </source>
</evidence>